<dbReference type="PANTHER" id="PTHR38682:SF1">
    <property type="entry name" value="V-TYPE ATP SYNTHASE SUBUNIT C"/>
    <property type="match status" value="1"/>
</dbReference>
<dbReference type="GO" id="GO:0046961">
    <property type="term" value="F:proton-transporting ATPase activity, rotational mechanism"/>
    <property type="evidence" value="ECO:0007669"/>
    <property type="project" value="InterPro"/>
</dbReference>
<dbReference type="InterPro" id="IPR036079">
    <property type="entry name" value="ATPase_csu/dsu_sf"/>
</dbReference>
<dbReference type="EMBL" id="SLUM01000004">
    <property type="protein sequence ID" value="TCL60213.1"/>
    <property type="molecule type" value="Genomic_DNA"/>
</dbReference>
<dbReference type="OrthoDB" id="9816136at2"/>
<organism evidence="3 4">
    <name type="scientific">Allofournierella massiliensis</name>
    <dbReference type="NCBI Taxonomy" id="1650663"/>
    <lineage>
        <taxon>Bacteria</taxon>
        <taxon>Bacillati</taxon>
        <taxon>Bacillota</taxon>
        <taxon>Clostridia</taxon>
        <taxon>Eubacteriales</taxon>
        <taxon>Oscillospiraceae</taxon>
        <taxon>Allofournierella</taxon>
    </lineage>
</organism>
<dbReference type="Pfam" id="PF01992">
    <property type="entry name" value="vATP-synt_AC39"/>
    <property type="match status" value="1"/>
</dbReference>
<dbReference type="InterPro" id="IPR002843">
    <property type="entry name" value="ATPase_V0-cplx_csu/dsu"/>
</dbReference>
<dbReference type="SUPFAM" id="SSF103486">
    <property type="entry name" value="V-type ATP synthase subunit C"/>
    <property type="match status" value="1"/>
</dbReference>
<keyword evidence="1" id="KW-0813">Transport</keyword>
<name>A0A4R1R431_9FIRM</name>
<evidence type="ECO:0000313" key="4">
    <source>
        <dbReference type="Proteomes" id="UP000295184"/>
    </source>
</evidence>
<dbReference type="InterPro" id="IPR050873">
    <property type="entry name" value="V-ATPase_V0D/AC39_subunit"/>
</dbReference>
<accession>A0A4R1R431</accession>
<dbReference type="PANTHER" id="PTHR38682">
    <property type="entry name" value="V-TYPE ATP SYNTHASE SUBUNIT C"/>
    <property type="match status" value="1"/>
</dbReference>
<dbReference type="Gene3D" id="1.10.132.50">
    <property type="entry name" value="ATP synthase (C/AC39) subunit, domain 3"/>
    <property type="match status" value="2"/>
</dbReference>
<gene>
    <name evidence="3" type="ORF">EDD77_10493</name>
</gene>
<reference evidence="3 4" key="1">
    <citation type="submission" date="2019-03" db="EMBL/GenBank/DDBJ databases">
        <title>Genomic Encyclopedia of Type Strains, Phase IV (KMG-IV): sequencing the most valuable type-strain genomes for metagenomic binning, comparative biology and taxonomic classification.</title>
        <authorList>
            <person name="Goeker M."/>
        </authorList>
    </citation>
    <scope>NUCLEOTIDE SEQUENCE [LARGE SCALE GENOMIC DNA]</scope>
    <source>
        <strain evidence="3 4">DSM 100451</strain>
    </source>
</reference>
<dbReference type="AlphaFoldDB" id="A0A4R1R431"/>
<dbReference type="Proteomes" id="UP000295184">
    <property type="component" value="Unassembled WGS sequence"/>
</dbReference>
<evidence type="ECO:0000256" key="2">
    <source>
        <dbReference type="ARBA" id="ARBA00023065"/>
    </source>
</evidence>
<keyword evidence="2" id="KW-0406">Ion transport</keyword>
<evidence type="ECO:0000256" key="1">
    <source>
        <dbReference type="ARBA" id="ARBA00022448"/>
    </source>
</evidence>
<dbReference type="STRING" id="1650663.GCA_001486665_02766"/>
<sequence>MGNTQASNAILAKSRALYGRRLTGQDYQQLMNCRDLPEVITYLKSRTAYARALEGADPTRVRRAELEVRLRQNLFDQYAALCRYEMNIGHDFYRYFILKAEVRALANRLQELAAPGSETLRLYQIPEFIRRHSKLDAAALAAARDLAGLTAVVEGTVYHPILLSFCEKAGFVLDKDGVLQVQAALDQLIYNTMEELVAKKLHGAAKKDMDYLLRRKSDLAAIVYMYRLKQMTGADRAYLLPRLAVGYSNMSQKQLLYLMDAADCEDFVHRLARTPYAREVFGSSFTRVEDAVQRLDYRWHLKKLRFSTDPSVVLFCYIFLAENELTNLTHIIEGVRYHLPPEKIAPLLVGVGD</sequence>
<dbReference type="RefSeq" id="WP_058965883.1">
    <property type="nucleotide sequence ID" value="NZ_CABKVM010000018.1"/>
</dbReference>
<protein>
    <submittedName>
        <fullName evidence="3">Vacuolar-type H+-ATPase subunit C/Vma6</fullName>
    </submittedName>
</protein>
<proteinExistence type="predicted"/>
<comment type="caution">
    <text evidence="3">The sequence shown here is derived from an EMBL/GenBank/DDBJ whole genome shotgun (WGS) entry which is preliminary data.</text>
</comment>
<dbReference type="InterPro" id="IPR044911">
    <property type="entry name" value="V-type_ATPase_csu/dsu_dom_3"/>
</dbReference>
<evidence type="ECO:0000313" key="3">
    <source>
        <dbReference type="EMBL" id="TCL60213.1"/>
    </source>
</evidence>